<evidence type="ECO:0000313" key="4">
    <source>
        <dbReference type="Proteomes" id="UP000517712"/>
    </source>
</evidence>
<evidence type="ECO:0000313" key="3">
    <source>
        <dbReference type="EMBL" id="MBB5743244.1"/>
    </source>
</evidence>
<dbReference type="AlphaFoldDB" id="A0A7W9CCT8"/>
<proteinExistence type="predicted"/>
<reference evidence="3 4" key="1">
    <citation type="submission" date="2020-08" db="EMBL/GenBank/DDBJ databases">
        <title>Sequencing the genomes of 1000 actinobacteria strains.</title>
        <authorList>
            <person name="Klenk H.-P."/>
        </authorList>
    </citation>
    <scope>NUCLEOTIDE SEQUENCE [LARGE SCALE GENOMIC DNA]</scope>
    <source>
        <strain evidence="3 4">DSM 24823</strain>
    </source>
</reference>
<protein>
    <recommendedName>
        <fullName evidence="5">Lipoprotein</fullName>
    </recommendedName>
</protein>
<evidence type="ECO:0008006" key="5">
    <source>
        <dbReference type="Google" id="ProtNLM"/>
    </source>
</evidence>
<keyword evidence="2" id="KW-0732">Signal</keyword>
<feature type="chain" id="PRO_5031177712" description="Lipoprotein" evidence="2">
    <location>
        <begin position="26"/>
        <end position="134"/>
    </location>
</feature>
<evidence type="ECO:0000256" key="2">
    <source>
        <dbReference type="SAM" id="SignalP"/>
    </source>
</evidence>
<keyword evidence="4" id="KW-1185">Reference proteome</keyword>
<dbReference type="PROSITE" id="PS51257">
    <property type="entry name" value="PROKAR_LIPOPROTEIN"/>
    <property type="match status" value="1"/>
</dbReference>
<sequence>MRFSRRVAAAAAVPLAAALALSGCASDLETYSDLQRDRRPADELPLLPDNPYEGVDESSSRYVGEHDGFALWIAEGSEADMKCLIVVLDSDEWRVGCGDGSTRFSGAAGAFGVVADGAPAPDGATMISENVYAQ</sequence>
<evidence type="ECO:0000256" key="1">
    <source>
        <dbReference type="SAM" id="MobiDB-lite"/>
    </source>
</evidence>
<feature type="signal peptide" evidence="2">
    <location>
        <begin position="1"/>
        <end position="25"/>
    </location>
</feature>
<gene>
    <name evidence="3" type="ORF">HD600_001741</name>
</gene>
<name>A0A7W9CCT8_9MICO</name>
<dbReference type="EMBL" id="JACHMU010000001">
    <property type="protein sequence ID" value="MBB5743244.1"/>
    <property type="molecule type" value="Genomic_DNA"/>
</dbReference>
<comment type="caution">
    <text evidence="3">The sequence shown here is derived from an EMBL/GenBank/DDBJ whole genome shotgun (WGS) entry which is preliminary data.</text>
</comment>
<dbReference type="RefSeq" id="WP_184283044.1">
    <property type="nucleotide sequence ID" value="NZ_BAAAPG010000001.1"/>
</dbReference>
<accession>A0A7W9CCT8</accession>
<organism evidence="3 4">
    <name type="scientific">Microbacterium ginsengiterrae</name>
    <dbReference type="NCBI Taxonomy" id="546115"/>
    <lineage>
        <taxon>Bacteria</taxon>
        <taxon>Bacillati</taxon>
        <taxon>Actinomycetota</taxon>
        <taxon>Actinomycetes</taxon>
        <taxon>Micrococcales</taxon>
        <taxon>Microbacteriaceae</taxon>
        <taxon>Microbacterium</taxon>
    </lineage>
</organism>
<dbReference type="Proteomes" id="UP000517712">
    <property type="component" value="Unassembled WGS sequence"/>
</dbReference>
<feature type="region of interest" description="Disordered" evidence="1">
    <location>
        <begin position="35"/>
        <end position="60"/>
    </location>
</feature>